<dbReference type="InterPro" id="IPR046450">
    <property type="entry name" value="PA_dom_sf"/>
</dbReference>
<evidence type="ECO:0000313" key="5">
    <source>
        <dbReference type="Proteomes" id="UP001156666"/>
    </source>
</evidence>
<reference evidence="4" key="2">
    <citation type="submission" date="2023-01" db="EMBL/GenBank/DDBJ databases">
        <title>Draft genome sequence of Portibacter lacus strain NBRC 108769.</title>
        <authorList>
            <person name="Sun Q."/>
            <person name="Mori K."/>
        </authorList>
    </citation>
    <scope>NUCLEOTIDE SEQUENCE</scope>
    <source>
        <strain evidence="4">NBRC 108769</strain>
    </source>
</reference>
<keyword evidence="2" id="KW-0325">Glycoprotein</keyword>
<dbReference type="AlphaFoldDB" id="A0AA37WDV5"/>
<dbReference type="CDD" id="cd04818">
    <property type="entry name" value="PA_subtilisin_1"/>
    <property type="match status" value="1"/>
</dbReference>
<keyword evidence="5" id="KW-1185">Reference proteome</keyword>
<dbReference type="Proteomes" id="UP001156666">
    <property type="component" value="Unassembled WGS sequence"/>
</dbReference>
<evidence type="ECO:0000313" key="4">
    <source>
        <dbReference type="EMBL" id="GLR15540.1"/>
    </source>
</evidence>
<keyword evidence="1" id="KW-0732">Signal</keyword>
<feature type="domain" description="PA" evidence="3">
    <location>
        <begin position="62"/>
        <end position="153"/>
    </location>
</feature>
<evidence type="ECO:0000256" key="1">
    <source>
        <dbReference type="ARBA" id="ARBA00022729"/>
    </source>
</evidence>
<dbReference type="SUPFAM" id="SSF52025">
    <property type="entry name" value="PA domain"/>
    <property type="match status" value="1"/>
</dbReference>
<dbReference type="Gene3D" id="3.50.30.30">
    <property type="match status" value="1"/>
</dbReference>
<reference evidence="4" key="1">
    <citation type="journal article" date="2014" name="Int. J. Syst. Evol. Microbiol.">
        <title>Complete genome sequence of Corynebacterium casei LMG S-19264T (=DSM 44701T), isolated from a smear-ripened cheese.</title>
        <authorList>
            <consortium name="US DOE Joint Genome Institute (JGI-PGF)"/>
            <person name="Walter F."/>
            <person name="Albersmeier A."/>
            <person name="Kalinowski J."/>
            <person name="Ruckert C."/>
        </authorList>
    </citation>
    <scope>NUCLEOTIDE SEQUENCE</scope>
    <source>
        <strain evidence="4">NBRC 108769</strain>
    </source>
</reference>
<accession>A0AA37WDV5</accession>
<dbReference type="InterPro" id="IPR003137">
    <property type="entry name" value="PA_domain"/>
</dbReference>
<name>A0AA37WDV5_9BACT</name>
<evidence type="ECO:0000259" key="3">
    <source>
        <dbReference type="Pfam" id="PF02225"/>
    </source>
</evidence>
<dbReference type="InterPro" id="IPR026444">
    <property type="entry name" value="Secre_tail"/>
</dbReference>
<sequence length="557" mass="60286">MKLRILSGIAFILVMLMTNVVIGQTDGNDFEFIVKSPSSAAGTYTWGGTTDFGPAITKSLCGELVWAEDGETEGCESITKDLSDKIALIRRGTCDFSLKIWNAQQAGAKAVVIVGHDQDPNGEGALVGMLAGDNADDVTIPAIFISYTSGLTIVPAVEAGTVEVCFEILSFYSTFGPYSYSTPQSQIVPMENMSVVVINQSNEDKIGVETKLQITNPLGEVQEIVSVDDIPGDGQAYLIEFDAYTPKEIGEYEMKYISGLEDKEVNRKFEITENTFATDDGVITRGIGPDSTTFADAEYFYQFGSLVVPGKSEMATHVSFGLANGAELFTGDANADIVLIAIYNADNNGDGAIDIADQGVLDFQPFGDPIEIGIYELTGNETINDVISVALDNPLLLEEGNLYYVSVAYDAIEAGTGIAPEFAATASVDYPRILVTALDLDALYTGFENASLVCRLHVEGFSSVVEHNKPLSADKLKILSNPIQNRRLAFELNLTEPSDKIDVLIRNLEGKLIEHMEYADRSNLSEQVDLKGMPSGTYFLNVITSEGFRSMKFIIAD</sequence>
<dbReference type="PANTHER" id="PTHR22702">
    <property type="entry name" value="PROTEASE-ASSOCIATED DOMAIN-CONTAINING PROTEIN"/>
    <property type="match status" value="1"/>
</dbReference>
<comment type="caution">
    <text evidence="4">The sequence shown here is derived from an EMBL/GenBank/DDBJ whole genome shotgun (WGS) entry which is preliminary data.</text>
</comment>
<dbReference type="RefSeq" id="WP_235292432.1">
    <property type="nucleotide sequence ID" value="NZ_BSOH01000001.1"/>
</dbReference>
<dbReference type="PANTHER" id="PTHR22702:SF1">
    <property type="entry name" value="PROTEASE-ASSOCIATED DOMAIN-CONTAINING PROTEIN 1"/>
    <property type="match status" value="1"/>
</dbReference>
<proteinExistence type="predicted"/>
<dbReference type="Pfam" id="PF02225">
    <property type="entry name" value="PA"/>
    <property type="match status" value="1"/>
</dbReference>
<evidence type="ECO:0000256" key="2">
    <source>
        <dbReference type="ARBA" id="ARBA00023180"/>
    </source>
</evidence>
<protein>
    <recommendedName>
        <fullName evidence="3">PA domain-containing protein</fullName>
    </recommendedName>
</protein>
<gene>
    <name evidence="4" type="ORF">GCM10007940_01550</name>
</gene>
<dbReference type="EMBL" id="BSOH01000001">
    <property type="protein sequence ID" value="GLR15540.1"/>
    <property type="molecule type" value="Genomic_DNA"/>
</dbReference>
<organism evidence="4 5">
    <name type="scientific">Portibacter lacus</name>
    <dbReference type="NCBI Taxonomy" id="1099794"/>
    <lineage>
        <taxon>Bacteria</taxon>
        <taxon>Pseudomonadati</taxon>
        <taxon>Bacteroidota</taxon>
        <taxon>Saprospiria</taxon>
        <taxon>Saprospirales</taxon>
        <taxon>Haliscomenobacteraceae</taxon>
        <taxon>Portibacter</taxon>
    </lineage>
</organism>
<dbReference type="NCBIfam" id="TIGR04183">
    <property type="entry name" value="Por_Secre_tail"/>
    <property type="match status" value="1"/>
</dbReference>